<dbReference type="SUPFAM" id="SSF48498">
    <property type="entry name" value="Tetracyclin repressor-like, C-terminal domain"/>
    <property type="match status" value="1"/>
</dbReference>
<dbReference type="InterPro" id="IPR050109">
    <property type="entry name" value="HTH-type_TetR-like_transc_reg"/>
</dbReference>
<evidence type="ECO:0000256" key="1">
    <source>
        <dbReference type="ARBA" id="ARBA00023015"/>
    </source>
</evidence>
<dbReference type="AlphaFoldDB" id="A0A6L3YEB2"/>
<dbReference type="GO" id="GO:0003700">
    <property type="term" value="F:DNA-binding transcription factor activity"/>
    <property type="evidence" value="ECO:0007669"/>
    <property type="project" value="TreeGrafter"/>
</dbReference>
<keyword evidence="3" id="KW-0804">Transcription</keyword>
<proteinExistence type="predicted"/>
<dbReference type="Proteomes" id="UP000481643">
    <property type="component" value="Unassembled WGS sequence"/>
</dbReference>
<dbReference type="Pfam" id="PF00440">
    <property type="entry name" value="TetR_N"/>
    <property type="match status" value="1"/>
</dbReference>
<dbReference type="PROSITE" id="PS01081">
    <property type="entry name" value="HTH_TETR_1"/>
    <property type="match status" value="1"/>
</dbReference>
<dbReference type="InterPro" id="IPR009057">
    <property type="entry name" value="Homeodomain-like_sf"/>
</dbReference>
<dbReference type="SUPFAM" id="SSF46689">
    <property type="entry name" value="Homeodomain-like"/>
    <property type="match status" value="1"/>
</dbReference>
<dbReference type="InterPro" id="IPR001647">
    <property type="entry name" value="HTH_TetR"/>
</dbReference>
<dbReference type="PANTHER" id="PTHR30055:SF234">
    <property type="entry name" value="HTH-TYPE TRANSCRIPTIONAL REGULATOR BETI"/>
    <property type="match status" value="1"/>
</dbReference>
<dbReference type="Gene3D" id="1.10.357.10">
    <property type="entry name" value="Tetracycline Repressor, domain 2"/>
    <property type="match status" value="1"/>
</dbReference>
<accession>A0A6L3YEB2</accession>
<organism evidence="6 7">
    <name type="scientific">Brucella tritici</name>
    <dbReference type="NCBI Taxonomy" id="94626"/>
    <lineage>
        <taxon>Bacteria</taxon>
        <taxon>Pseudomonadati</taxon>
        <taxon>Pseudomonadota</taxon>
        <taxon>Alphaproteobacteria</taxon>
        <taxon>Hyphomicrobiales</taxon>
        <taxon>Brucellaceae</taxon>
        <taxon>Brucella/Ochrobactrum group</taxon>
        <taxon>Brucella</taxon>
    </lineage>
</organism>
<sequence>MINQKSGGRHAGMGLRERQRLIRRENILAAASDLFAAHSFNEVSLEAVAARATVSVPTIYSFFKSKHDLLLGLLEEDRHILEPNLARVVERLPNDPVQAMVLIAKSVLLDGYDISRKGVWREILGASIHMGPEQRSQFRELLSITAKHVRVALNKLRGTGSIHDDVDLDSAARIIHSVIRHVFVLYITSEEATVDDLTAMLEEDLKTVLFGIAIRA</sequence>
<reference evidence="6 7" key="1">
    <citation type="submission" date="2019-09" db="EMBL/GenBank/DDBJ databases">
        <title>Taxonomic organization of the family Brucellaceae based on a phylogenomic approach.</title>
        <authorList>
            <person name="Leclercq S."/>
            <person name="Cloeckaert A."/>
            <person name="Zygmunt M.S."/>
        </authorList>
    </citation>
    <scope>NUCLEOTIDE SEQUENCE [LARGE SCALE GENOMIC DNA]</scope>
    <source>
        <strain evidence="6 7">WS1830</strain>
    </source>
</reference>
<evidence type="ECO:0000256" key="2">
    <source>
        <dbReference type="ARBA" id="ARBA00023125"/>
    </source>
</evidence>
<dbReference type="InterPro" id="IPR023772">
    <property type="entry name" value="DNA-bd_HTH_TetR-type_CS"/>
</dbReference>
<evidence type="ECO:0000313" key="6">
    <source>
        <dbReference type="EMBL" id="KAB2680292.1"/>
    </source>
</evidence>
<gene>
    <name evidence="6" type="ORF">F9L08_21580</name>
</gene>
<dbReference type="EMBL" id="WBVX01000028">
    <property type="protein sequence ID" value="KAB2680292.1"/>
    <property type="molecule type" value="Genomic_DNA"/>
</dbReference>
<evidence type="ECO:0000259" key="5">
    <source>
        <dbReference type="PROSITE" id="PS50977"/>
    </source>
</evidence>
<name>A0A6L3YEB2_9HYPH</name>
<evidence type="ECO:0000256" key="4">
    <source>
        <dbReference type="PROSITE-ProRule" id="PRU00335"/>
    </source>
</evidence>
<dbReference type="GO" id="GO:0000976">
    <property type="term" value="F:transcription cis-regulatory region binding"/>
    <property type="evidence" value="ECO:0007669"/>
    <property type="project" value="TreeGrafter"/>
</dbReference>
<dbReference type="RefSeq" id="WP_151652876.1">
    <property type="nucleotide sequence ID" value="NZ_WBVX01000028.1"/>
</dbReference>
<dbReference type="InterPro" id="IPR036271">
    <property type="entry name" value="Tet_transcr_reg_TetR-rel_C_sf"/>
</dbReference>
<feature type="DNA-binding region" description="H-T-H motif" evidence="4">
    <location>
        <begin position="44"/>
        <end position="63"/>
    </location>
</feature>
<keyword evidence="1" id="KW-0805">Transcription regulation</keyword>
<dbReference type="PRINTS" id="PR00455">
    <property type="entry name" value="HTHTETR"/>
</dbReference>
<feature type="domain" description="HTH tetR-type" evidence="5">
    <location>
        <begin position="21"/>
        <end position="81"/>
    </location>
</feature>
<comment type="caution">
    <text evidence="6">The sequence shown here is derived from an EMBL/GenBank/DDBJ whole genome shotgun (WGS) entry which is preliminary data.</text>
</comment>
<evidence type="ECO:0000256" key="3">
    <source>
        <dbReference type="ARBA" id="ARBA00023163"/>
    </source>
</evidence>
<protein>
    <submittedName>
        <fullName evidence="6">TetR/AcrR family transcriptional regulator</fullName>
    </submittedName>
</protein>
<keyword evidence="2 4" id="KW-0238">DNA-binding</keyword>
<dbReference type="PANTHER" id="PTHR30055">
    <property type="entry name" value="HTH-TYPE TRANSCRIPTIONAL REGULATOR RUTR"/>
    <property type="match status" value="1"/>
</dbReference>
<dbReference type="PROSITE" id="PS50977">
    <property type="entry name" value="HTH_TETR_2"/>
    <property type="match status" value="1"/>
</dbReference>
<evidence type="ECO:0000313" key="7">
    <source>
        <dbReference type="Proteomes" id="UP000481643"/>
    </source>
</evidence>